<sequence length="338" mass="37347">MKPKVLVLPPQPLLDNICSARCRELLESEFTAVWNHTGQNFSEQQLAECVGGVDIVITSWGSPAITERLIDIGGDLYAIGHAAGSVKDMVPKSAFQKGIRVFSANSRMARTVAEYCLTAIMTLFRPLVRYDSEVRQGKWKPFSFRGRELGGSTVGIIAASAVALQFIKLLKPFGVQICLYDPYITEAEAASLGAVKCTLEEAMRCRIVSVHAPSLPATANLITKELLRLIPEGGVFLNSSRGAVVSEEGLTAELQTGRFQAVLDVYVEEPLPMDHPLRKLDNVLLTPHIGAETVEGQKDYMELILEDILRARRGEQTFYEVSERMWDMMGHPGPKRRS</sequence>
<comment type="caution">
    <text evidence="7">The sequence shown here is derived from an EMBL/GenBank/DDBJ whole genome shotgun (WGS) entry which is preliminary data.</text>
</comment>
<keyword evidence="3" id="KW-0520">NAD</keyword>
<dbReference type="PANTHER" id="PTHR42789:SF1">
    <property type="entry name" value="D-ISOMER SPECIFIC 2-HYDROXYACID DEHYDROGENASE FAMILY PROTEIN (AFU_ORTHOLOGUE AFUA_6G10090)"/>
    <property type="match status" value="1"/>
</dbReference>
<name>A0A2W1P0V5_PAEXE</name>
<evidence type="ECO:0000259" key="6">
    <source>
        <dbReference type="Pfam" id="PF02826"/>
    </source>
</evidence>
<evidence type="ECO:0000313" key="8">
    <source>
        <dbReference type="Proteomes" id="UP000214746"/>
    </source>
</evidence>
<evidence type="ECO:0000256" key="1">
    <source>
        <dbReference type="ARBA" id="ARBA00005854"/>
    </source>
</evidence>
<dbReference type="Pfam" id="PF00389">
    <property type="entry name" value="2-Hacid_dh"/>
    <property type="match status" value="1"/>
</dbReference>
<dbReference type="GO" id="GO:0016616">
    <property type="term" value="F:oxidoreductase activity, acting on the CH-OH group of donors, NAD or NADP as acceptor"/>
    <property type="evidence" value="ECO:0007669"/>
    <property type="project" value="InterPro"/>
</dbReference>
<comment type="similarity">
    <text evidence="1 4">Belongs to the D-isomer specific 2-hydroxyacid dehydrogenase family.</text>
</comment>
<dbReference type="SUPFAM" id="SSF52283">
    <property type="entry name" value="Formate/glycerate dehydrogenase catalytic domain-like"/>
    <property type="match status" value="1"/>
</dbReference>
<organism evidence="7 8">
    <name type="scientific">Paenibacillus xerothermodurans</name>
    <dbReference type="NCBI Taxonomy" id="1977292"/>
    <lineage>
        <taxon>Bacteria</taxon>
        <taxon>Bacillati</taxon>
        <taxon>Bacillota</taxon>
        <taxon>Bacilli</taxon>
        <taxon>Bacillales</taxon>
        <taxon>Paenibacillaceae</taxon>
        <taxon>Paenibacillus</taxon>
    </lineage>
</organism>
<dbReference type="AlphaFoldDB" id="A0A2W1P0V5"/>
<dbReference type="Proteomes" id="UP000214746">
    <property type="component" value="Unassembled WGS sequence"/>
</dbReference>
<reference evidence="7" key="1">
    <citation type="submission" date="2018-06" db="EMBL/GenBank/DDBJ databases">
        <title>Paenibacillus xerothermodurans sp. nov. an extremely dry heat resistant spore forming bacterium isolated from the soil of Cape Canaveral, Florida.</title>
        <authorList>
            <person name="Seuylemezian A."/>
            <person name="Kaur N."/>
            <person name="Patil P."/>
            <person name="Patil P."/>
            <person name="Mayilraj S."/>
            <person name="Vaishampayan P."/>
        </authorList>
    </citation>
    <scope>NUCLEOTIDE SEQUENCE [LARGE SCALE GENOMIC DNA]</scope>
    <source>
        <strain evidence="7">ATCC 27380</strain>
    </source>
</reference>
<dbReference type="Gene3D" id="3.40.50.720">
    <property type="entry name" value="NAD(P)-binding Rossmann-like Domain"/>
    <property type="match status" value="2"/>
</dbReference>
<dbReference type="OrthoDB" id="9805416at2"/>
<accession>A0A2W1P0V5</accession>
<dbReference type="CDD" id="cd12167">
    <property type="entry name" value="2-Hacid_dh_8"/>
    <property type="match status" value="1"/>
</dbReference>
<proteinExistence type="inferred from homology"/>
<evidence type="ECO:0000256" key="4">
    <source>
        <dbReference type="RuleBase" id="RU003719"/>
    </source>
</evidence>
<protein>
    <submittedName>
        <fullName evidence="7">Hydroxyacid dehydrogenase</fullName>
    </submittedName>
</protein>
<dbReference type="InterPro" id="IPR006140">
    <property type="entry name" value="D-isomer_DH_NAD-bd"/>
</dbReference>
<dbReference type="InterPro" id="IPR006139">
    <property type="entry name" value="D-isomer_2_OHA_DH_cat_dom"/>
</dbReference>
<evidence type="ECO:0000256" key="2">
    <source>
        <dbReference type="ARBA" id="ARBA00023002"/>
    </source>
</evidence>
<gene>
    <name evidence="7" type="ORF">CBW46_011120</name>
</gene>
<keyword evidence="2 4" id="KW-0560">Oxidoreductase</keyword>
<dbReference type="Pfam" id="PF02826">
    <property type="entry name" value="2-Hacid_dh_C"/>
    <property type="match status" value="1"/>
</dbReference>
<evidence type="ECO:0000259" key="5">
    <source>
        <dbReference type="Pfam" id="PF00389"/>
    </source>
</evidence>
<keyword evidence="8" id="KW-1185">Reference proteome</keyword>
<evidence type="ECO:0000313" key="7">
    <source>
        <dbReference type="EMBL" id="PZE20718.1"/>
    </source>
</evidence>
<dbReference type="PANTHER" id="PTHR42789">
    <property type="entry name" value="D-ISOMER SPECIFIC 2-HYDROXYACID DEHYDROGENASE FAMILY PROTEIN (AFU_ORTHOLOGUE AFUA_6G10090)"/>
    <property type="match status" value="1"/>
</dbReference>
<dbReference type="InterPro" id="IPR050857">
    <property type="entry name" value="D-2-hydroxyacid_DH"/>
</dbReference>
<feature type="domain" description="D-isomer specific 2-hydroxyacid dehydrogenase catalytic" evidence="5">
    <location>
        <begin position="15"/>
        <end position="317"/>
    </location>
</feature>
<dbReference type="EMBL" id="NHRJ02000005">
    <property type="protein sequence ID" value="PZE20718.1"/>
    <property type="molecule type" value="Genomic_DNA"/>
</dbReference>
<dbReference type="RefSeq" id="WP_089200090.1">
    <property type="nucleotide sequence ID" value="NZ_NHRJ02000005.1"/>
</dbReference>
<evidence type="ECO:0000256" key="3">
    <source>
        <dbReference type="ARBA" id="ARBA00023027"/>
    </source>
</evidence>
<dbReference type="InterPro" id="IPR036291">
    <property type="entry name" value="NAD(P)-bd_dom_sf"/>
</dbReference>
<dbReference type="SUPFAM" id="SSF51735">
    <property type="entry name" value="NAD(P)-binding Rossmann-fold domains"/>
    <property type="match status" value="1"/>
</dbReference>
<dbReference type="GO" id="GO:0051287">
    <property type="term" value="F:NAD binding"/>
    <property type="evidence" value="ECO:0007669"/>
    <property type="project" value="InterPro"/>
</dbReference>
<feature type="domain" description="D-isomer specific 2-hydroxyacid dehydrogenase NAD-binding" evidence="6">
    <location>
        <begin position="118"/>
        <end position="290"/>
    </location>
</feature>